<reference evidence="4" key="1">
    <citation type="submission" date="2018-07" db="EMBL/GenBank/DDBJ databases">
        <authorList>
            <person name="Kim H."/>
        </authorList>
    </citation>
    <scope>NUCLEOTIDE SEQUENCE [LARGE SCALE GENOMIC DNA]</scope>
    <source>
        <strain evidence="4">F02</strain>
    </source>
</reference>
<accession>A0A345DDU1</accession>
<protein>
    <submittedName>
        <fullName evidence="3">Aspartate racemase</fullName>
        <ecNumber evidence="3">5.1.1.13</ecNumber>
    </submittedName>
</protein>
<dbReference type="GO" id="GO:0047689">
    <property type="term" value="F:aspartate racemase activity"/>
    <property type="evidence" value="ECO:0007669"/>
    <property type="project" value="UniProtKB-EC"/>
</dbReference>
<dbReference type="Gene3D" id="3.40.50.1860">
    <property type="match status" value="2"/>
</dbReference>
<comment type="similarity">
    <text evidence="1">Belongs to the aspartate/glutamate racemases family.</text>
</comment>
<evidence type="ECO:0000256" key="2">
    <source>
        <dbReference type="ARBA" id="ARBA00023235"/>
    </source>
</evidence>
<dbReference type="EC" id="5.1.1.13" evidence="3"/>
<evidence type="ECO:0000256" key="1">
    <source>
        <dbReference type="ARBA" id="ARBA00007847"/>
    </source>
</evidence>
<dbReference type="InterPro" id="IPR015942">
    <property type="entry name" value="Asp/Glu/hydantoin_racemase"/>
</dbReference>
<dbReference type="Proteomes" id="UP000252182">
    <property type="component" value="Chromosome"/>
</dbReference>
<dbReference type="PANTHER" id="PTHR21198">
    <property type="entry name" value="GLUTAMATE RACEMASE"/>
    <property type="match status" value="1"/>
</dbReference>
<dbReference type="SUPFAM" id="SSF53681">
    <property type="entry name" value="Aspartate/glutamate racemase"/>
    <property type="match status" value="2"/>
</dbReference>
<keyword evidence="4" id="KW-1185">Reference proteome</keyword>
<dbReference type="InterPro" id="IPR004380">
    <property type="entry name" value="Asp_race"/>
</dbReference>
<dbReference type="NCBIfam" id="TIGR00035">
    <property type="entry name" value="asp_race"/>
    <property type="match status" value="1"/>
</dbReference>
<dbReference type="AlphaFoldDB" id="A0A345DDU1"/>
<evidence type="ECO:0000313" key="3">
    <source>
        <dbReference type="EMBL" id="AXF86529.1"/>
    </source>
</evidence>
<evidence type="ECO:0000313" key="4">
    <source>
        <dbReference type="Proteomes" id="UP000252182"/>
    </source>
</evidence>
<name>A0A345DDU1_9BURK</name>
<dbReference type="KEGG" id="hyf:DTO96_102284"/>
<dbReference type="InterPro" id="IPR001920">
    <property type="entry name" value="Asp/Glu_race"/>
</dbReference>
<keyword evidence="2 3" id="KW-0413">Isomerase</keyword>
<dbReference type="RefSeq" id="WP_225972502.1">
    <property type="nucleotide sequence ID" value="NZ_CP031124.1"/>
</dbReference>
<proteinExistence type="inferred from homology"/>
<organism evidence="3 4">
    <name type="scientific">Ephemeroptericola cinctiostellae</name>
    <dbReference type="NCBI Taxonomy" id="2268024"/>
    <lineage>
        <taxon>Bacteria</taxon>
        <taxon>Pseudomonadati</taxon>
        <taxon>Pseudomonadota</taxon>
        <taxon>Betaproteobacteria</taxon>
        <taxon>Burkholderiales</taxon>
        <taxon>Burkholderiaceae</taxon>
        <taxon>Ephemeroptericola</taxon>
    </lineage>
</organism>
<sequence length="242" mass="26265">MSDIIPLRTIGLLGGMSWESSALYYRDINQHVRNTLGGLYSAPIVLDSVNFAQMDAWLRMGAWEHIAHHLSQRAQALEGAGAHCIAIATNTMHKVYAHIAAAVNVPVLHIATPTIAQLRNAGITRIAFLGTRYSMEQDFLTQVYRTAGVDVLVPNASERDVVHHVIFNELCQGVVNDTSRKQYQTIIASLAAQGAQAVVLGCTEITLLLSAEDVSLPMFDTAALHARALADVALMLNTPEVI</sequence>
<dbReference type="Pfam" id="PF01177">
    <property type="entry name" value="Asp_Glu_race"/>
    <property type="match status" value="1"/>
</dbReference>
<gene>
    <name evidence="3" type="ORF">DTO96_102284</name>
</gene>
<dbReference type="EMBL" id="CP031124">
    <property type="protein sequence ID" value="AXF86529.1"/>
    <property type="molecule type" value="Genomic_DNA"/>
</dbReference>
<dbReference type="PANTHER" id="PTHR21198:SF7">
    <property type="entry name" value="ASPARTATE-GLUTAMATE RACEMASE FAMILY"/>
    <property type="match status" value="1"/>
</dbReference>